<evidence type="ECO:0000313" key="3">
    <source>
        <dbReference type="Proteomes" id="UP000252519"/>
    </source>
</evidence>
<dbReference type="Proteomes" id="UP000252519">
    <property type="component" value="Unassembled WGS sequence"/>
</dbReference>
<gene>
    <name evidence="2" type="ORF">ANCCAN_28396</name>
</gene>
<feature type="chain" id="PRO_5016743886" evidence="1">
    <location>
        <begin position="21"/>
        <end position="71"/>
    </location>
</feature>
<proteinExistence type="predicted"/>
<keyword evidence="1" id="KW-0732">Signal</keyword>
<feature type="signal peptide" evidence="1">
    <location>
        <begin position="1"/>
        <end position="20"/>
    </location>
</feature>
<accession>A0A368F2N1</accession>
<dbReference type="OrthoDB" id="5889856at2759"/>
<name>A0A368F2N1_ANCCA</name>
<sequence length="71" mass="8196">MIKSLAGRLVAICLFPMVMGSMLRCSEEDSLYKPTEKRIRELVFKEIRGKMAKNAPMYDCELEDAAYIKFD</sequence>
<organism evidence="2 3">
    <name type="scientific">Ancylostoma caninum</name>
    <name type="common">Dog hookworm</name>
    <dbReference type="NCBI Taxonomy" id="29170"/>
    <lineage>
        <taxon>Eukaryota</taxon>
        <taxon>Metazoa</taxon>
        <taxon>Ecdysozoa</taxon>
        <taxon>Nematoda</taxon>
        <taxon>Chromadorea</taxon>
        <taxon>Rhabditida</taxon>
        <taxon>Rhabditina</taxon>
        <taxon>Rhabditomorpha</taxon>
        <taxon>Strongyloidea</taxon>
        <taxon>Ancylostomatidae</taxon>
        <taxon>Ancylostomatinae</taxon>
        <taxon>Ancylostoma</taxon>
    </lineage>
</organism>
<dbReference type="EMBL" id="JOJR01010043">
    <property type="protein sequence ID" value="RCN25888.1"/>
    <property type="molecule type" value="Genomic_DNA"/>
</dbReference>
<keyword evidence="3" id="KW-1185">Reference proteome</keyword>
<evidence type="ECO:0000256" key="1">
    <source>
        <dbReference type="SAM" id="SignalP"/>
    </source>
</evidence>
<evidence type="ECO:0000313" key="2">
    <source>
        <dbReference type="EMBL" id="RCN25888.1"/>
    </source>
</evidence>
<comment type="caution">
    <text evidence="2">The sequence shown here is derived from an EMBL/GenBank/DDBJ whole genome shotgun (WGS) entry which is preliminary data.</text>
</comment>
<protein>
    <submittedName>
        <fullName evidence="2">Uncharacterized protein</fullName>
    </submittedName>
</protein>
<dbReference type="AlphaFoldDB" id="A0A368F2N1"/>
<reference evidence="2 3" key="1">
    <citation type="submission" date="2014-10" db="EMBL/GenBank/DDBJ databases">
        <title>Draft genome of the hookworm Ancylostoma caninum.</title>
        <authorList>
            <person name="Mitreva M."/>
        </authorList>
    </citation>
    <scope>NUCLEOTIDE SEQUENCE [LARGE SCALE GENOMIC DNA]</scope>
    <source>
        <strain evidence="2 3">Baltimore</strain>
    </source>
</reference>
<feature type="non-terminal residue" evidence="2">
    <location>
        <position position="71"/>
    </location>
</feature>